<name>A0A3G1KXN1_FORW1</name>
<dbReference type="SUPFAM" id="SSF53850">
    <property type="entry name" value="Periplasmic binding protein-like II"/>
    <property type="match status" value="1"/>
</dbReference>
<dbReference type="PIRSF" id="PIRSF017082">
    <property type="entry name" value="YflP"/>
    <property type="match status" value="1"/>
</dbReference>
<evidence type="ECO:0000313" key="4">
    <source>
        <dbReference type="Proteomes" id="UP000323521"/>
    </source>
</evidence>
<dbReference type="Pfam" id="PF03401">
    <property type="entry name" value="TctC"/>
    <property type="match status" value="1"/>
</dbReference>
<dbReference type="CDD" id="cd07012">
    <property type="entry name" value="PBP2_Bug_TTT"/>
    <property type="match status" value="1"/>
</dbReference>
<feature type="chain" id="PRO_5018127107" description="Tripartite tricarboxylate transporter substrate binding protein" evidence="2">
    <location>
        <begin position="21"/>
        <end position="353"/>
    </location>
</feature>
<dbReference type="PROSITE" id="PS51257">
    <property type="entry name" value="PROKAR_LIPOPROTEIN"/>
    <property type="match status" value="1"/>
</dbReference>
<dbReference type="AlphaFoldDB" id="A0A3G1KXN1"/>
<dbReference type="KEGG" id="fwa:DCMF_22870"/>
<gene>
    <name evidence="3" type="ORF">DCMF_22870</name>
</gene>
<keyword evidence="4" id="KW-1185">Reference proteome</keyword>
<protein>
    <recommendedName>
        <fullName evidence="5">Tripartite tricarboxylate transporter substrate binding protein</fullName>
    </recommendedName>
</protein>
<dbReference type="RefSeq" id="WP_148136565.1">
    <property type="nucleotide sequence ID" value="NZ_CP017634.1"/>
</dbReference>
<organism evidence="3 4">
    <name type="scientific">Formimonas warabiya</name>
    <dbReference type="NCBI Taxonomy" id="1761012"/>
    <lineage>
        <taxon>Bacteria</taxon>
        <taxon>Bacillati</taxon>
        <taxon>Bacillota</taxon>
        <taxon>Clostridia</taxon>
        <taxon>Eubacteriales</taxon>
        <taxon>Peptococcaceae</taxon>
        <taxon>Candidatus Formimonas</taxon>
    </lineage>
</organism>
<reference evidence="3 4" key="1">
    <citation type="submission" date="2016-10" db="EMBL/GenBank/DDBJ databases">
        <title>Complete Genome Sequence of Peptococcaceae strain DCMF.</title>
        <authorList>
            <person name="Edwards R.J."/>
            <person name="Holland S.I."/>
            <person name="Deshpande N.P."/>
            <person name="Wong Y.K."/>
            <person name="Ertan H."/>
            <person name="Manefield M."/>
            <person name="Russell T.L."/>
            <person name="Lee M.J."/>
        </authorList>
    </citation>
    <scope>NUCLEOTIDE SEQUENCE [LARGE SCALE GENOMIC DNA]</scope>
    <source>
        <strain evidence="3 4">DCMF</strain>
    </source>
</reference>
<dbReference type="InterPro" id="IPR005064">
    <property type="entry name" value="BUG"/>
</dbReference>
<accession>A0A3G1KXN1</accession>
<evidence type="ECO:0000313" key="3">
    <source>
        <dbReference type="EMBL" id="ATW27216.1"/>
    </source>
</evidence>
<dbReference type="EMBL" id="CP017634">
    <property type="protein sequence ID" value="ATW27216.1"/>
    <property type="molecule type" value="Genomic_DNA"/>
</dbReference>
<dbReference type="PANTHER" id="PTHR42928">
    <property type="entry name" value="TRICARBOXYLATE-BINDING PROTEIN"/>
    <property type="match status" value="1"/>
</dbReference>
<dbReference type="Gene3D" id="3.40.190.150">
    <property type="entry name" value="Bordetella uptake gene, domain 1"/>
    <property type="match status" value="1"/>
</dbReference>
<proteinExistence type="inferred from homology"/>
<evidence type="ECO:0000256" key="2">
    <source>
        <dbReference type="SAM" id="SignalP"/>
    </source>
</evidence>
<comment type="similarity">
    <text evidence="1">Belongs to the UPF0065 (bug) family.</text>
</comment>
<dbReference type="Gene3D" id="3.40.190.10">
    <property type="entry name" value="Periplasmic binding protein-like II"/>
    <property type="match status" value="1"/>
</dbReference>
<dbReference type="Proteomes" id="UP000323521">
    <property type="component" value="Chromosome"/>
</dbReference>
<dbReference type="InterPro" id="IPR042100">
    <property type="entry name" value="Bug_dom1"/>
</dbReference>
<evidence type="ECO:0008006" key="5">
    <source>
        <dbReference type="Google" id="ProtNLM"/>
    </source>
</evidence>
<dbReference type="PANTHER" id="PTHR42928:SF5">
    <property type="entry name" value="BLR1237 PROTEIN"/>
    <property type="match status" value="1"/>
</dbReference>
<dbReference type="OrthoDB" id="8880247at2"/>
<evidence type="ECO:0000256" key="1">
    <source>
        <dbReference type="ARBA" id="ARBA00006987"/>
    </source>
</evidence>
<sequence length="353" mass="37441">MKKYLFVTTLLVMFLMVALAGCGAKEGQNPPGEGSNAAGTPAYKADDVIKVIVPFSAGGGYDRLARLIQPYFQDAINEAIGGGSVTVLVENITGAGGVLGYSEMFRAPGDGKTLGVIGTAASPYQQLSSGQFDLGKFVQLGQMNNDPDVLVVSAKSPFNNINDLVERSKQQPILFATEGQGASGHLDPLVTQSILKDNGINLNIDFLHYEGTSQALLGVVKGEAEAELVTESTALSLVKSGDLKGIAITSLERGKYVTDAPTMKEQNISGAEDISNAIGMTRILVSSPGTPDNVAKVLRDALKKAIENPDFLDKAKTASLPVFYASPEDVQKNMDIRLQVADKYKDLILPLMK</sequence>
<feature type="signal peptide" evidence="2">
    <location>
        <begin position="1"/>
        <end position="20"/>
    </location>
</feature>
<keyword evidence="2" id="KW-0732">Signal</keyword>